<reference evidence="4" key="1">
    <citation type="journal article" date="2020" name="mSystems">
        <title>Genome- and Community-Level Interaction Insights into Carbon Utilization and Element Cycling Functions of Hydrothermarchaeota in Hydrothermal Sediment.</title>
        <authorList>
            <person name="Zhou Z."/>
            <person name="Liu Y."/>
            <person name="Xu W."/>
            <person name="Pan J."/>
            <person name="Luo Z.H."/>
            <person name="Li M."/>
        </authorList>
    </citation>
    <scope>NUCLEOTIDE SEQUENCE [LARGE SCALE GENOMIC DNA]</scope>
    <source>
        <strain evidence="4">HyVt-535</strain>
    </source>
</reference>
<evidence type="ECO:0000313" key="4">
    <source>
        <dbReference type="EMBL" id="HHH13560.1"/>
    </source>
</evidence>
<gene>
    <name evidence="4" type="ORF">ENJ98_04930</name>
</gene>
<sequence>EDEEYGDILPMIVGGAVGGALGHQVGGGRGKDVATVAGAIAGTVIGHRMSDHRHVPRKRYERRCETENHWVEERERVGYRVRYKFAGRTFTTLMDRRPGKWIDVRVNLDPLE</sequence>
<dbReference type="GO" id="GO:0019867">
    <property type="term" value="C:outer membrane"/>
    <property type="evidence" value="ECO:0007669"/>
    <property type="project" value="InterPro"/>
</dbReference>
<comment type="caution">
    <text evidence="4">The sequence shown here is derived from an EMBL/GenBank/DDBJ whole genome shotgun (WGS) entry which is preliminary data.</text>
</comment>
<organism evidence="4">
    <name type="scientific">Thiolapillus brandeum</name>
    <dbReference type="NCBI Taxonomy" id="1076588"/>
    <lineage>
        <taxon>Bacteria</taxon>
        <taxon>Pseudomonadati</taxon>
        <taxon>Pseudomonadota</taxon>
        <taxon>Gammaproteobacteria</taxon>
        <taxon>Chromatiales</taxon>
        <taxon>Sedimenticolaceae</taxon>
        <taxon>Thiolapillus</taxon>
    </lineage>
</organism>
<dbReference type="InterPro" id="IPR008816">
    <property type="entry name" value="Gly_zipper_2TM_dom"/>
</dbReference>
<dbReference type="PANTHER" id="PTHR35603:SF2">
    <property type="entry name" value="OUTER MEMBRANE LIPOPROTEIN"/>
    <property type="match status" value="1"/>
</dbReference>
<dbReference type="AlphaFoldDB" id="A0A7C5N055"/>
<proteinExistence type="predicted"/>
<comment type="subcellular location">
    <subcellularLocation>
        <location evidence="1">Membrane</location>
    </subcellularLocation>
</comment>
<evidence type="ECO:0000256" key="1">
    <source>
        <dbReference type="ARBA" id="ARBA00004370"/>
    </source>
</evidence>
<feature type="domain" description="Glycine zipper 2TM" evidence="3">
    <location>
        <begin position="12"/>
        <end position="49"/>
    </location>
</feature>
<accession>A0A7C5N055</accession>
<evidence type="ECO:0000259" key="3">
    <source>
        <dbReference type="Pfam" id="PF05433"/>
    </source>
</evidence>
<dbReference type="Pfam" id="PF05433">
    <property type="entry name" value="Rick_17kDa_Anti"/>
    <property type="match status" value="1"/>
</dbReference>
<name>A0A7C5N055_9GAMM</name>
<dbReference type="PANTHER" id="PTHR35603">
    <property type="match status" value="1"/>
</dbReference>
<evidence type="ECO:0000256" key="2">
    <source>
        <dbReference type="ARBA" id="ARBA00023136"/>
    </source>
</evidence>
<feature type="non-terminal residue" evidence="4">
    <location>
        <position position="1"/>
    </location>
</feature>
<dbReference type="InterPro" id="IPR051407">
    <property type="entry name" value="Bact_OM_lipoprot/Surf_antigen"/>
</dbReference>
<keyword evidence="2" id="KW-0472">Membrane</keyword>
<dbReference type="EMBL" id="DROM01000296">
    <property type="protein sequence ID" value="HHH13560.1"/>
    <property type="molecule type" value="Genomic_DNA"/>
</dbReference>
<protein>
    <submittedName>
        <fullName evidence="4">Glycine zipper 2TM domain-containing protein</fullName>
    </submittedName>
</protein>
<dbReference type="Proteomes" id="UP000886100">
    <property type="component" value="Unassembled WGS sequence"/>
</dbReference>